<evidence type="ECO:0000256" key="4">
    <source>
        <dbReference type="ARBA" id="ARBA00022989"/>
    </source>
</evidence>
<evidence type="ECO:0000256" key="5">
    <source>
        <dbReference type="ARBA" id="ARBA00023136"/>
    </source>
</evidence>
<dbReference type="GO" id="GO:0005886">
    <property type="term" value="C:plasma membrane"/>
    <property type="evidence" value="ECO:0007669"/>
    <property type="project" value="TreeGrafter"/>
</dbReference>
<feature type="compositionally biased region" description="Acidic residues" evidence="6">
    <location>
        <begin position="1093"/>
        <end position="1109"/>
    </location>
</feature>
<comment type="subcellular location">
    <subcellularLocation>
        <location evidence="1">Membrane</location>
        <topology evidence="1">Multi-pass membrane protein</topology>
    </subcellularLocation>
</comment>
<evidence type="ECO:0000256" key="6">
    <source>
        <dbReference type="SAM" id="MobiDB-lite"/>
    </source>
</evidence>
<evidence type="ECO:0000259" key="9">
    <source>
        <dbReference type="PROSITE" id="PS51382"/>
    </source>
</evidence>
<feature type="transmembrane region" description="Helical" evidence="7">
    <location>
        <begin position="744"/>
        <end position="767"/>
    </location>
</feature>
<feature type="region of interest" description="Disordered" evidence="6">
    <location>
        <begin position="117"/>
        <end position="170"/>
    </location>
</feature>
<evidence type="ECO:0008006" key="12">
    <source>
        <dbReference type="Google" id="ProtNLM"/>
    </source>
</evidence>
<gene>
    <name evidence="10" type="ORF">CTHT_0065320</name>
</gene>
<dbReference type="STRING" id="759272.G0SG76"/>
<comment type="similarity">
    <text evidence="2">Belongs to the SYG1 (TC 2.A.94) family.</text>
</comment>
<dbReference type="RefSeq" id="XP_006696833.1">
    <property type="nucleotide sequence ID" value="XM_006696770.1"/>
</dbReference>
<evidence type="ECO:0000256" key="1">
    <source>
        <dbReference type="ARBA" id="ARBA00004141"/>
    </source>
</evidence>
<feature type="transmembrane region" description="Helical" evidence="7">
    <location>
        <begin position="517"/>
        <end position="538"/>
    </location>
</feature>
<dbReference type="OrthoDB" id="9970435at2759"/>
<feature type="region of interest" description="Disordered" evidence="6">
    <location>
        <begin position="1009"/>
        <end position="1036"/>
    </location>
</feature>
<sequence length="1130" mass="126143">MPTVTHWFKNVERLSPASPPAVEPNVLTLKWIHRPGTGQGVASGQGQAAQAKGSSERSARSRPPVQLAPLACQWRVKYLNYKAGKKHIKAIVRALNRAANTPSQQRRLDNLFNAPATLFAPRSPTDGALDYEEPDPLQTEVSTPRPGPAAISDERSGLAQTPASRTRYGSFAASDKHDFALPAPALGVPSSGRKGIAKTLDRLGLSLHRITSAQASGVAGPEQTPRGRVHRLFSTGGSTLTRQASSRNDATGMEAVRAAEREFYDFLDDELDKIETFYKEKEDQATERLAVLRAQLHEMRNRRTAEIAEAKRRRKQGRSNAQARTAADGTPVDATDAAEQEKKGGGLDWIGPIKDRLLIKPGPNSKALQKMARTPVMAGQEPQVPIRGLADYVRRAPGDDVPYRTAKRKLKLAMQEFYRSLELLKSYALLNRTAFRKLNKKYDKAVNARPAYRYMNEKVNKSYFVTSDVLDGHLRAVEDLYARYFEKGNHKIAAGKLRNLGVKRTGDQSDSAFRSGVMIGLGAVFAVQGLINGVQLLFDEDRELVEKTGYLLQLYGGYFLILLLFILFTLACRTWTKNRVNYPFIFEFDSRNFLDWKQLAEFPCFFFALFGIVMWLNFSRFGDWEDMYLYYPVVLICISLAILFLPAPILHHKARRWFLYSHWRLLWSGYYPVEFRDFFLGDIWCSLTYATSNVELFFCLYANSFENPAQCNSSHSRLLGFFSALPPIWRVLQCLRRYYDTRNVFPHLANCGKYVMTIFTAVFLSIYRIENNSSTLSHYIAFAAVNAIYCSIWDLFMDFSLLQANARRRLLRDITALRPVWIYYAIMFLDPLLRFSWILYAIFTHNTQHSTLVSFCVALAEVIRRGLWTLLRVENEHCGNVSQYKAARETPLPYKLELASKFGSAQEEGAAAQPAVTTPLVTPSPPTPPPGTAHSQAAFPGQAQPLQGLLSADAAVPPTTAAHLAAPTLEEGGATSTGVAQQAGLGVAFRRHRRTSTAGRRSILQAMAEAHRQDFEKRRPSIAAGSSHSHEEPPAKRVGAVVAAGACTGTATVGVGDYLSAAEEEDEDEVAVEDDEEERGHEAGSITEGIKSDDDEDEDEEDDGEESEEMREHRTRMRMRMVDGGGGNMD</sequence>
<dbReference type="Pfam" id="PF03105">
    <property type="entry name" value="SPX"/>
    <property type="match status" value="1"/>
</dbReference>
<evidence type="ECO:0000256" key="2">
    <source>
        <dbReference type="ARBA" id="ARBA00009665"/>
    </source>
</evidence>
<keyword evidence="11" id="KW-1185">Reference proteome</keyword>
<dbReference type="KEGG" id="cthr:CTHT_0065320"/>
<keyword evidence="5 7" id="KW-0472">Membrane</keyword>
<feature type="domain" description="SPX" evidence="9">
    <location>
        <begin position="61"/>
        <end position="456"/>
    </location>
</feature>
<dbReference type="GO" id="GO:0006817">
    <property type="term" value="P:phosphate ion transport"/>
    <property type="evidence" value="ECO:0007669"/>
    <property type="project" value="TreeGrafter"/>
</dbReference>
<evidence type="ECO:0000313" key="11">
    <source>
        <dbReference type="Proteomes" id="UP000008066"/>
    </source>
</evidence>
<accession>G0SG76</accession>
<dbReference type="Pfam" id="PF03124">
    <property type="entry name" value="EXS"/>
    <property type="match status" value="1"/>
</dbReference>
<dbReference type="GO" id="GO:0016036">
    <property type="term" value="P:cellular response to phosphate starvation"/>
    <property type="evidence" value="ECO:0007669"/>
    <property type="project" value="TreeGrafter"/>
</dbReference>
<proteinExistence type="inferred from homology"/>
<feature type="region of interest" description="Disordered" evidence="6">
    <location>
        <begin position="1062"/>
        <end position="1130"/>
    </location>
</feature>
<dbReference type="InterPro" id="IPR004331">
    <property type="entry name" value="SPX_dom"/>
</dbReference>
<dbReference type="PANTHER" id="PTHR10783:SF103">
    <property type="entry name" value="SOLUTE CARRIER FAMILY 53 MEMBER 1"/>
    <property type="match status" value="1"/>
</dbReference>
<dbReference type="InterPro" id="IPR004342">
    <property type="entry name" value="EXS_C"/>
</dbReference>
<dbReference type="HOGENOM" id="CLU_006116_1_0_1"/>
<organism evidence="11">
    <name type="scientific">Chaetomium thermophilum (strain DSM 1495 / CBS 144.50 / IMI 039719)</name>
    <name type="common">Thermochaetoides thermophila</name>
    <dbReference type="NCBI Taxonomy" id="759272"/>
    <lineage>
        <taxon>Eukaryota</taxon>
        <taxon>Fungi</taxon>
        <taxon>Dikarya</taxon>
        <taxon>Ascomycota</taxon>
        <taxon>Pezizomycotina</taxon>
        <taxon>Sordariomycetes</taxon>
        <taxon>Sordariomycetidae</taxon>
        <taxon>Sordariales</taxon>
        <taxon>Chaetomiaceae</taxon>
        <taxon>Thermochaetoides</taxon>
    </lineage>
</organism>
<keyword evidence="3 7" id="KW-0812">Transmembrane</keyword>
<evidence type="ECO:0000256" key="3">
    <source>
        <dbReference type="ARBA" id="ARBA00022692"/>
    </source>
</evidence>
<feature type="region of interest" description="Disordered" evidence="6">
    <location>
        <begin position="302"/>
        <end position="347"/>
    </location>
</feature>
<dbReference type="OMA" id="YANSFEN"/>
<evidence type="ECO:0000313" key="10">
    <source>
        <dbReference type="EMBL" id="EGS17215.1"/>
    </source>
</evidence>
<feature type="transmembrane region" description="Helical" evidence="7">
    <location>
        <begin position="821"/>
        <end position="843"/>
    </location>
</feature>
<feature type="compositionally biased region" description="Low complexity" evidence="6">
    <location>
        <begin position="44"/>
        <end position="53"/>
    </location>
</feature>
<dbReference type="GO" id="GO:0005794">
    <property type="term" value="C:Golgi apparatus"/>
    <property type="evidence" value="ECO:0007669"/>
    <property type="project" value="TreeGrafter"/>
</dbReference>
<evidence type="ECO:0000256" key="7">
    <source>
        <dbReference type="SAM" id="Phobius"/>
    </source>
</evidence>
<name>G0SG76_CHATD</name>
<evidence type="ECO:0000259" key="8">
    <source>
        <dbReference type="PROSITE" id="PS51380"/>
    </source>
</evidence>
<dbReference type="PROSITE" id="PS51382">
    <property type="entry name" value="SPX"/>
    <property type="match status" value="1"/>
</dbReference>
<feature type="compositionally biased region" description="Acidic residues" evidence="6">
    <location>
        <begin position="1062"/>
        <end position="1077"/>
    </location>
</feature>
<keyword evidence="4 7" id="KW-1133">Transmembrane helix</keyword>
<feature type="region of interest" description="Disordered" evidence="6">
    <location>
        <begin position="37"/>
        <end position="64"/>
    </location>
</feature>
<dbReference type="GO" id="GO:0000822">
    <property type="term" value="F:inositol hexakisphosphate binding"/>
    <property type="evidence" value="ECO:0007669"/>
    <property type="project" value="TreeGrafter"/>
</dbReference>
<dbReference type="CDD" id="cd14475">
    <property type="entry name" value="SPX_SYG1_like"/>
    <property type="match status" value="1"/>
</dbReference>
<protein>
    <recommendedName>
        <fullName evidence="12">Signal transduction protein</fullName>
    </recommendedName>
</protein>
<feature type="transmembrane region" description="Helical" evidence="7">
    <location>
        <begin position="550"/>
        <end position="572"/>
    </location>
</feature>
<feature type="transmembrane region" description="Helical" evidence="7">
    <location>
        <begin position="599"/>
        <end position="616"/>
    </location>
</feature>
<dbReference type="PANTHER" id="PTHR10783">
    <property type="entry name" value="XENOTROPIC AND POLYTROPIC RETROVIRUS RECEPTOR 1-RELATED"/>
    <property type="match status" value="1"/>
</dbReference>
<feature type="compositionally biased region" description="Pro residues" evidence="6">
    <location>
        <begin position="922"/>
        <end position="931"/>
    </location>
</feature>
<feature type="transmembrane region" description="Helical" evidence="7">
    <location>
        <begin position="779"/>
        <end position="801"/>
    </location>
</feature>
<dbReference type="AlphaFoldDB" id="G0SG76"/>
<feature type="compositionally biased region" description="Basic and acidic residues" evidence="6">
    <location>
        <begin position="1009"/>
        <end position="1019"/>
    </location>
</feature>
<dbReference type="PROSITE" id="PS51380">
    <property type="entry name" value="EXS"/>
    <property type="match status" value="1"/>
</dbReference>
<dbReference type="EMBL" id="GL988047">
    <property type="protein sequence ID" value="EGS17215.1"/>
    <property type="molecule type" value="Genomic_DNA"/>
</dbReference>
<dbReference type="GeneID" id="18260570"/>
<feature type="transmembrane region" description="Helical" evidence="7">
    <location>
        <begin position="628"/>
        <end position="650"/>
    </location>
</feature>
<feature type="region of interest" description="Disordered" evidence="6">
    <location>
        <begin position="912"/>
        <end position="938"/>
    </location>
</feature>
<reference evidence="10 11" key="1">
    <citation type="journal article" date="2011" name="Cell">
        <title>Insight into structure and assembly of the nuclear pore complex by utilizing the genome of a eukaryotic thermophile.</title>
        <authorList>
            <person name="Amlacher S."/>
            <person name="Sarges P."/>
            <person name="Flemming D."/>
            <person name="van Noort V."/>
            <person name="Kunze R."/>
            <person name="Devos D.P."/>
            <person name="Arumugam M."/>
            <person name="Bork P."/>
            <person name="Hurt E."/>
        </authorList>
    </citation>
    <scope>NUCLEOTIDE SEQUENCE [LARGE SCALE GENOMIC DNA]</scope>
    <source>
        <strain evidence="11">DSM 1495 / CBS 144.50 / IMI 039719</strain>
    </source>
</reference>
<dbReference type="eggNOG" id="KOG1162">
    <property type="taxonomic scope" value="Eukaryota"/>
</dbReference>
<feature type="domain" description="EXS" evidence="8">
    <location>
        <begin position="710"/>
        <end position="904"/>
    </location>
</feature>
<dbReference type="Proteomes" id="UP000008066">
    <property type="component" value="Unassembled WGS sequence"/>
</dbReference>